<evidence type="ECO:0000256" key="2">
    <source>
        <dbReference type="HAMAP-Rule" id="MF_01411"/>
    </source>
</evidence>
<dbReference type="HAMAP" id="MF_01411">
    <property type="entry name" value="LPS_assembly_LptD"/>
    <property type="match status" value="1"/>
</dbReference>
<dbReference type="Pfam" id="PF04453">
    <property type="entry name" value="LptD"/>
    <property type="match status" value="1"/>
</dbReference>
<dbReference type="PANTHER" id="PTHR30189">
    <property type="entry name" value="LPS-ASSEMBLY PROTEIN"/>
    <property type="match status" value="1"/>
</dbReference>
<keyword evidence="5" id="KW-1185">Reference proteome</keyword>
<accession>A0A254Q0M7</accession>
<comment type="function">
    <text evidence="2">Together with LptE, is involved in the assembly of lipopolysaccharide (LPS) at the surface of the outer membrane.</text>
</comment>
<dbReference type="Proteomes" id="UP000198104">
    <property type="component" value="Unassembled WGS sequence"/>
</dbReference>
<keyword evidence="2" id="KW-0998">Cell outer membrane</keyword>
<keyword evidence="2" id="KW-0472">Membrane</keyword>
<reference evidence="4 5" key="1">
    <citation type="submission" date="2017-05" db="EMBL/GenBank/DDBJ databases">
        <title>Polynucleobacter sp. MWH-K35W1 isolated from the permanently anoxic monimolimnion of a meromictic lake.</title>
        <authorList>
            <person name="Hahn M.W."/>
        </authorList>
    </citation>
    <scope>NUCLEOTIDE SEQUENCE [LARGE SCALE GENOMIC DNA]</scope>
    <source>
        <strain evidence="4 5">MWH-K35W1</strain>
    </source>
</reference>
<dbReference type="OrthoDB" id="9760225at2"/>
<sequence length="845" mass="92512">MSHYRRRAGLCAPLFLAVTLRVLTGVALSQFALPSIAQAPAPSPPSAQSLGSSANSVLIPDRGDVTVLKLDDQLRVGKPIEDGKALTFTSSDSIDGIVDREMRLKGHAQIRRNGAVIKADEIQYDPDSDVASLTGNTEFSKGNASFKGPKARFRVDAREGEMEAPNYELRDNRASGNAKKLTIETSDVFVFDKATYTTCTPENLDWYFTASTLEIDNEQKEMVGTHGVMRFLDVPIAYVPYFTAPTANQRRSGILSPVAGYNSNNGIDITQPYYVNIAPNRDLLLIPRVMGQRGVQLGAKYQFLDKQYSGNLGGDYLPYDRKTGTDRWRYDWQQRQNFSGDLLGMGGIPIAGAWTGYANMARVSDNLYPTDFSQSIAGAVTSQFRQEVGTTKNLTGSLSNWTVGARAMTFQTLQPDPTVTVQSPYNILPNITAAYNNRLTPAVADTSGKYITLPSGPATTFSTDFTRFAYNIGGNLALTAPGAFSQADRTVIKGAMALPQITPGYYITPKVSFQSNTYNATPYNPVGAPATQGFTIPTFSLDSGLAFERDAAELKGFFGRDMLLTMEPRAFYVYTPFQSQAQTPLFDTADAGFGVTQIFSENTFIGNDRIADNNKLTGGLTSRMIEANTGAERANVTLAQRQGFTGQKVGLNGTIANPSTYSDTLGSASIRLLGNFSTDMFGQYNTQLNRLVQTTIGGSWRPTPGRSLNFGYRNVWTPPTQASIQNNQLFFVPAATTTDQYNISGQWPLTREVSVLGRWGYDALTTKTLNTLVALEWMRDCWTLRGAYSQMLNTSQITTTQVLFQVEFRGFGSAGSNPVDIMKFNVPGYMPTSKPIPPSIYENYQ</sequence>
<feature type="domain" description="LptD C-terminal" evidence="3">
    <location>
        <begin position="326"/>
        <end position="751"/>
    </location>
</feature>
<comment type="caution">
    <text evidence="2">Lacks conserved residue(s) required for the propagation of feature annotation.</text>
</comment>
<comment type="caution">
    <text evidence="4">The sequence shown here is derived from an EMBL/GenBank/DDBJ whole genome shotgun (WGS) entry which is preliminary data.</text>
</comment>
<dbReference type="GO" id="GO:0009279">
    <property type="term" value="C:cell outer membrane"/>
    <property type="evidence" value="ECO:0007669"/>
    <property type="project" value="UniProtKB-SubCell"/>
</dbReference>
<proteinExistence type="inferred from homology"/>
<comment type="similarity">
    <text evidence="2">Belongs to the LptD family.</text>
</comment>
<dbReference type="GO" id="GO:0015920">
    <property type="term" value="P:lipopolysaccharide transport"/>
    <property type="evidence" value="ECO:0007669"/>
    <property type="project" value="InterPro"/>
</dbReference>
<comment type="subunit">
    <text evidence="2">Component of the lipopolysaccharide transport and assembly complex. Interacts with LptE and LptA.</text>
</comment>
<keyword evidence="1 2" id="KW-0732">Signal</keyword>
<dbReference type="EMBL" id="NGUO01000002">
    <property type="protein sequence ID" value="OWS72345.1"/>
    <property type="molecule type" value="Genomic_DNA"/>
</dbReference>
<gene>
    <name evidence="2" type="primary">lptD</name>
    <name evidence="4" type="ORF">CBI30_00780</name>
</gene>
<dbReference type="InterPro" id="IPR050218">
    <property type="entry name" value="LptD"/>
</dbReference>
<protein>
    <recommendedName>
        <fullName evidence="2">LPS-assembly protein LptD</fullName>
    </recommendedName>
</protein>
<dbReference type="InterPro" id="IPR020889">
    <property type="entry name" value="LipoPS_assembly_LptD"/>
</dbReference>
<dbReference type="GO" id="GO:1990351">
    <property type="term" value="C:transporter complex"/>
    <property type="evidence" value="ECO:0007669"/>
    <property type="project" value="TreeGrafter"/>
</dbReference>
<dbReference type="RefSeq" id="WP_088526446.1">
    <property type="nucleotide sequence ID" value="NZ_NGUO01000002.1"/>
</dbReference>
<comment type="subcellular location">
    <subcellularLocation>
        <location evidence="2">Cell outer membrane</location>
    </subcellularLocation>
</comment>
<organism evidence="4 5">
    <name type="scientific">Polynucleobacter aenigmaticus</name>
    <dbReference type="NCBI Taxonomy" id="1743164"/>
    <lineage>
        <taxon>Bacteria</taxon>
        <taxon>Pseudomonadati</taxon>
        <taxon>Pseudomonadota</taxon>
        <taxon>Betaproteobacteria</taxon>
        <taxon>Burkholderiales</taxon>
        <taxon>Burkholderiaceae</taxon>
        <taxon>Polynucleobacter</taxon>
    </lineage>
</organism>
<name>A0A254Q0M7_9BURK</name>
<evidence type="ECO:0000313" key="5">
    <source>
        <dbReference type="Proteomes" id="UP000198104"/>
    </source>
</evidence>
<evidence type="ECO:0000259" key="3">
    <source>
        <dbReference type="Pfam" id="PF04453"/>
    </source>
</evidence>
<evidence type="ECO:0000313" key="4">
    <source>
        <dbReference type="EMBL" id="OWS72345.1"/>
    </source>
</evidence>
<evidence type="ECO:0000256" key="1">
    <source>
        <dbReference type="ARBA" id="ARBA00022729"/>
    </source>
</evidence>
<dbReference type="GO" id="GO:0043165">
    <property type="term" value="P:Gram-negative-bacterium-type cell outer membrane assembly"/>
    <property type="evidence" value="ECO:0007669"/>
    <property type="project" value="UniProtKB-UniRule"/>
</dbReference>
<dbReference type="AlphaFoldDB" id="A0A254Q0M7"/>
<dbReference type="PANTHER" id="PTHR30189:SF1">
    <property type="entry name" value="LPS-ASSEMBLY PROTEIN LPTD"/>
    <property type="match status" value="1"/>
</dbReference>
<dbReference type="InterPro" id="IPR007543">
    <property type="entry name" value="LptD_C"/>
</dbReference>